<proteinExistence type="predicted"/>
<sequence>MDQTQVPQLWDKKYTCPACGSIVTTKKVITDRVRVKNYDPDMKPNYEGINPMLYSVVTCENCHYSALESDFENNISPIYMEEIRKIQNELKVPKDVQFSKERDHRTAILSCALGTLFYKAKKQICRVAELYLRIGWLYRELSDSENELKALAKALASFEECFMHSYIDTEKEPMILFYLGELSARFGKMEEARKWFSMLVTKYKNSNSFYVKAGRDRWQEIKG</sequence>
<dbReference type="InterPro" id="IPR018708">
    <property type="entry name" value="DUF2225"/>
</dbReference>
<dbReference type="Gene3D" id="1.25.40.10">
    <property type="entry name" value="Tetratricopeptide repeat domain"/>
    <property type="match status" value="1"/>
</dbReference>
<gene>
    <name evidence="1" type="ORF">SAMN02745226_00251</name>
</gene>
<protein>
    <recommendedName>
        <fullName evidence="3">DUF2225 domain-containing protein</fullName>
    </recommendedName>
</protein>
<name>A0A1M7RWG2_FERGO</name>
<dbReference type="Pfam" id="PF09986">
    <property type="entry name" value="DUF2225"/>
    <property type="match status" value="1"/>
</dbReference>
<dbReference type="STRING" id="1121883.SAMN02745226_00251"/>
<dbReference type="OrthoDB" id="9780343at2"/>
<dbReference type="EMBL" id="FRDJ01000001">
    <property type="protein sequence ID" value="SHN50501.1"/>
    <property type="molecule type" value="Genomic_DNA"/>
</dbReference>
<evidence type="ECO:0000313" key="1">
    <source>
        <dbReference type="EMBL" id="SHN50501.1"/>
    </source>
</evidence>
<accession>A0A1M7RWG2</accession>
<dbReference type="AlphaFoldDB" id="A0A1M7RWG2"/>
<dbReference type="SUPFAM" id="SSF48452">
    <property type="entry name" value="TPR-like"/>
    <property type="match status" value="1"/>
</dbReference>
<dbReference type="Proteomes" id="UP000184207">
    <property type="component" value="Unassembled WGS sequence"/>
</dbReference>
<reference evidence="2" key="1">
    <citation type="submission" date="2016-12" db="EMBL/GenBank/DDBJ databases">
        <authorList>
            <person name="Varghese N."/>
            <person name="Submissions S."/>
        </authorList>
    </citation>
    <scope>NUCLEOTIDE SEQUENCE [LARGE SCALE GENOMIC DNA]</scope>
    <source>
        <strain evidence="2">DSM 13020</strain>
    </source>
</reference>
<keyword evidence="2" id="KW-1185">Reference proteome</keyword>
<organism evidence="1 2">
    <name type="scientific">Fervidobacterium gondwanense DSM 13020</name>
    <dbReference type="NCBI Taxonomy" id="1121883"/>
    <lineage>
        <taxon>Bacteria</taxon>
        <taxon>Thermotogati</taxon>
        <taxon>Thermotogota</taxon>
        <taxon>Thermotogae</taxon>
        <taxon>Thermotogales</taxon>
        <taxon>Fervidobacteriaceae</taxon>
        <taxon>Fervidobacterium</taxon>
    </lineage>
</organism>
<dbReference type="RefSeq" id="WP_072757468.1">
    <property type="nucleotide sequence ID" value="NZ_FRDJ01000001.1"/>
</dbReference>
<evidence type="ECO:0000313" key="2">
    <source>
        <dbReference type="Proteomes" id="UP000184207"/>
    </source>
</evidence>
<evidence type="ECO:0008006" key="3">
    <source>
        <dbReference type="Google" id="ProtNLM"/>
    </source>
</evidence>
<dbReference type="InterPro" id="IPR011990">
    <property type="entry name" value="TPR-like_helical_dom_sf"/>
</dbReference>